<dbReference type="STRING" id="1173020.Cha6605_0621"/>
<proteinExistence type="predicted"/>
<dbReference type="RefSeq" id="WP_015158092.1">
    <property type="nucleotide sequence ID" value="NC_019697.1"/>
</dbReference>
<dbReference type="HOGENOM" id="CLU_1014509_0_0_3"/>
<keyword evidence="1" id="KW-0732">Signal</keyword>
<dbReference type="InterPro" id="IPR013783">
    <property type="entry name" value="Ig-like_fold"/>
</dbReference>
<feature type="signal peptide" evidence="1">
    <location>
        <begin position="1"/>
        <end position="25"/>
    </location>
</feature>
<sequence length="266" mass="29016">MNKIYKIVSIVSGLTVFALSAKAIAQSISITVSPLVTIAQLKGAQARASFSVTNSGNTPLRARIYAEDFDYDRETGFKRIATHPNSANPYLQFSPKEVVVAPGVTRDVRINITIPPSKPDGEYRVSVFTQDLTERKVTDPKTKYITIIRPQIGSIFFISKGSGTAKLSGASVNWNSETQKPRLLLKNEGQASAYPEVAWSLKQGNVEVTSYKIQGIVLQAGRERAIDLKMPTETKLAPGNYDLIGEISNSDGKKVPFSLPLTVPTK</sequence>
<evidence type="ECO:0000313" key="2">
    <source>
        <dbReference type="EMBL" id="AFY91898.1"/>
    </source>
</evidence>
<dbReference type="Gene3D" id="2.60.40.10">
    <property type="entry name" value="Immunoglobulins"/>
    <property type="match status" value="1"/>
</dbReference>
<evidence type="ECO:0000313" key="3">
    <source>
        <dbReference type="Proteomes" id="UP000010366"/>
    </source>
</evidence>
<organism evidence="2 3">
    <name type="scientific">Chamaesiphon minutus (strain ATCC 27169 / PCC 6605)</name>
    <dbReference type="NCBI Taxonomy" id="1173020"/>
    <lineage>
        <taxon>Bacteria</taxon>
        <taxon>Bacillati</taxon>
        <taxon>Cyanobacteriota</taxon>
        <taxon>Cyanophyceae</taxon>
        <taxon>Gomontiellales</taxon>
        <taxon>Chamaesiphonaceae</taxon>
        <taxon>Chamaesiphon</taxon>
    </lineage>
</organism>
<dbReference type="AlphaFoldDB" id="K9UB99"/>
<evidence type="ECO:0008006" key="4">
    <source>
        <dbReference type="Google" id="ProtNLM"/>
    </source>
</evidence>
<dbReference type="OrthoDB" id="461556at2"/>
<dbReference type="Proteomes" id="UP000010366">
    <property type="component" value="Chromosome"/>
</dbReference>
<reference evidence="2 3" key="1">
    <citation type="submission" date="2012-05" db="EMBL/GenBank/DDBJ databases">
        <title>Finished chromosome of genome of Chamaesiphon sp. PCC 6605.</title>
        <authorList>
            <consortium name="US DOE Joint Genome Institute"/>
            <person name="Gugger M."/>
            <person name="Coursin T."/>
            <person name="Rippka R."/>
            <person name="Tandeau De Marsac N."/>
            <person name="Huntemann M."/>
            <person name="Wei C.-L."/>
            <person name="Han J."/>
            <person name="Detter J.C."/>
            <person name="Han C."/>
            <person name="Tapia R."/>
            <person name="Chen A."/>
            <person name="Kyrpides N."/>
            <person name="Mavromatis K."/>
            <person name="Markowitz V."/>
            <person name="Szeto E."/>
            <person name="Ivanova N."/>
            <person name="Pagani I."/>
            <person name="Pati A."/>
            <person name="Goodwin L."/>
            <person name="Nordberg H.P."/>
            <person name="Cantor M.N."/>
            <person name="Hua S.X."/>
            <person name="Woyke T."/>
            <person name="Kerfeld C.A."/>
        </authorList>
    </citation>
    <scope>NUCLEOTIDE SEQUENCE [LARGE SCALE GENOMIC DNA]</scope>
    <source>
        <strain evidence="3">ATCC 27169 / PCC 6605</strain>
    </source>
</reference>
<evidence type="ECO:0000256" key="1">
    <source>
        <dbReference type="SAM" id="SignalP"/>
    </source>
</evidence>
<gene>
    <name evidence="2" type="ORF">Cha6605_0621</name>
</gene>
<keyword evidence="3" id="KW-1185">Reference proteome</keyword>
<name>K9UB99_CHAP6</name>
<dbReference type="KEGG" id="cmp:Cha6605_0621"/>
<protein>
    <recommendedName>
        <fullName evidence="4">P pilus assembly protein, chaperone PapD</fullName>
    </recommendedName>
</protein>
<accession>K9UB99</accession>
<feature type="chain" id="PRO_5003936330" description="P pilus assembly protein, chaperone PapD" evidence="1">
    <location>
        <begin position="26"/>
        <end position="266"/>
    </location>
</feature>
<dbReference type="eggNOG" id="COG3121">
    <property type="taxonomic scope" value="Bacteria"/>
</dbReference>
<dbReference type="EMBL" id="CP003600">
    <property type="protein sequence ID" value="AFY91898.1"/>
    <property type="molecule type" value="Genomic_DNA"/>
</dbReference>